<dbReference type="PATRIC" id="fig|1278076.4.peg.1589"/>
<sequence>MARVLIAAAFVPSPPLLVPELTGSAATETADLRAAVLAVGSELRAAARWVVVGAGTDASDVPDTAVGTFRGFGVDLVVALGPAATGTPDPQLPLPALIAGWLRDRTAPVVRATTHVVPAGTSPQDCARLGRQLRSTLDADRTPTALLVVADGPATLTAKAPGAYHPEAQNLDEALGVALAVGDVAALAALDPALCAETVCDGRAAWQVLAAVFGPDGPASAATTHSSAPYGVGYHVGMWRP</sequence>
<reference evidence="1 2" key="1">
    <citation type="journal article" date="2013" name="Genome Announc.">
        <title>Draft Genome Sequence of Rhodococcus ruber Strain BKS 20-38.</title>
        <authorList>
            <person name="Bala M."/>
            <person name="Kumar S."/>
            <person name="Raghava G.P."/>
            <person name="Mayilraj S."/>
        </authorList>
    </citation>
    <scope>NUCLEOTIDE SEQUENCE [LARGE SCALE GENOMIC DNA]</scope>
    <source>
        <strain evidence="1 2">BKS 20-38</strain>
    </source>
</reference>
<comment type="caution">
    <text evidence="1">The sequence shown here is derived from an EMBL/GenBank/DDBJ whole genome shotgun (WGS) entry which is preliminary data.</text>
</comment>
<organism evidence="1 2">
    <name type="scientific">Rhodococcus ruber BKS 20-38</name>
    <dbReference type="NCBI Taxonomy" id="1278076"/>
    <lineage>
        <taxon>Bacteria</taxon>
        <taxon>Bacillati</taxon>
        <taxon>Actinomycetota</taxon>
        <taxon>Actinomycetes</taxon>
        <taxon>Mycobacteriales</taxon>
        <taxon>Nocardiaceae</taxon>
        <taxon>Rhodococcus</taxon>
    </lineage>
</organism>
<proteinExistence type="predicted"/>
<evidence type="ECO:0000313" key="1">
    <source>
        <dbReference type="EMBL" id="EME66087.1"/>
    </source>
</evidence>
<gene>
    <name evidence="1" type="ORF">G352_07618</name>
</gene>
<evidence type="ECO:0008006" key="3">
    <source>
        <dbReference type="Google" id="ProtNLM"/>
    </source>
</evidence>
<dbReference type="AlphaFoldDB" id="M2ZFM2"/>
<keyword evidence="2" id="KW-1185">Reference proteome</keyword>
<protein>
    <recommendedName>
        <fullName evidence="3">Extradiol ring-cleavage dioxygenase class III enzyme subunit B domain-containing protein</fullName>
    </recommendedName>
</protein>
<dbReference type="Gene3D" id="3.40.830.10">
    <property type="entry name" value="LigB-like"/>
    <property type="match status" value="1"/>
</dbReference>
<dbReference type="Proteomes" id="UP000011731">
    <property type="component" value="Unassembled WGS sequence"/>
</dbReference>
<dbReference type="EMBL" id="AOEX01000026">
    <property type="protein sequence ID" value="EME66087.1"/>
    <property type="molecule type" value="Genomic_DNA"/>
</dbReference>
<evidence type="ECO:0000313" key="2">
    <source>
        <dbReference type="Proteomes" id="UP000011731"/>
    </source>
</evidence>
<name>M2ZFM2_9NOCA</name>
<accession>M2ZFM2</accession>